<evidence type="ECO:0000313" key="1">
    <source>
        <dbReference type="EMBL" id="TBH81417.1"/>
    </source>
</evidence>
<sequence length="674" mass="74440">MELELVVAAVAVPRPQPCGRDCCTDCGPERLVLHWEGWEAPEGEYSLPALLRRELADIRAEHAAWAYELGRLDAGGRELQDRLTGGASLSLWWCSLLYERHPKMTPGLYEVYKLRALERFMDAKGVTSLRLNGGDARLRRVLEAFCRAGGRTFAAVGPDTDAALPVRQSLLQRCYAACPAPVRALARYAHWWWTVRRRLPACPLSPTTGQTATIATYFPNVDMDAARQGRFRSRYWESLHDALNATAQAEGRHFVRWLFIRFPAPQLSLDQCLALRDRFRQNGADGCSFHYLEELLRPRDLAVAIWRYMRICFSSLRLERAARPAFRLPGSQLNFWEYLGPYWAESFRGWRGLERCLQLRACECYAAAAGPQRWTLFPLENCPWERMLTAATHRAGNGPVVGAQHSTIRPTDFRYFDDPRTFAPPLAVLQPDQVRANGGSALAQWQEAGLPADRLDLVEALRYLYLARTVDGNAPADASAPGGSPAAASAPSFASSFADGVPPLSAPLSPPSPRRLLAVTGFFADETDAHLRLLARSLLGGLLEGWEVCVKPHPYLPVSERLQILLGGRAGEVRVLEGPIGPQLAPGVLVWASNSTTVALEAALKGLPVMVMLPANDFDLCPLQDVPGLPRTGTLEDVKAALAAAAPLALPPGYLDLDLALPRWRHLLNLVRTS</sequence>
<dbReference type="InterPro" id="IPR027613">
    <property type="entry name" value="O_ant_LIC13510"/>
</dbReference>
<keyword evidence="2" id="KW-1185">Reference proteome</keyword>
<name>A0A6H3FCV9_9BACT</name>
<comment type="caution">
    <text evidence="1">The sequence shown here is derived from an EMBL/GenBank/DDBJ whole genome shotgun (WGS) entry which is preliminary data.</text>
</comment>
<dbReference type="AlphaFoldDB" id="A0A6H3FCV9"/>
<accession>A0A6H3FCV9</accession>
<dbReference type="RefSeq" id="WP_130957741.1">
    <property type="nucleotide sequence ID" value="NZ_JBHSHA010000016.1"/>
</dbReference>
<organism evidence="1 2">
    <name type="scientific">Desulfovibrio legallii</name>
    <dbReference type="NCBI Taxonomy" id="571438"/>
    <lineage>
        <taxon>Bacteria</taxon>
        <taxon>Pseudomonadati</taxon>
        <taxon>Thermodesulfobacteriota</taxon>
        <taxon>Desulfovibrionia</taxon>
        <taxon>Desulfovibrionales</taxon>
        <taxon>Desulfovibrionaceae</taxon>
        <taxon>Desulfovibrio</taxon>
    </lineage>
</organism>
<gene>
    <name evidence="1" type="ORF">EB812_01240</name>
</gene>
<proteinExistence type="predicted"/>
<reference evidence="1 2" key="1">
    <citation type="submission" date="2018-12" db="EMBL/GenBank/DDBJ databases">
        <title>First genome draft of Desulfovibrio legallis sp. nov.</title>
        <authorList>
            <person name="Ben Dhia O."/>
            <person name="Najjari A."/>
            <person name="Ferjani R."/>
            <person name="Fhoula I."/>
            <person name="Fardeau M.-L."/>
            <person name="Boudabbous A."/>
            <person name="Ouzari H.I."/>
        </authorList>
    </citation>
    <scope>NUCLEOTIDE SEQUENCE [LARGE SCALE GENOMIC DNA]</scope>
    <source>
        <strain evidence="1 2">H1T</strain>
    </source>
</reference>
<dbReference type="NCBIfam" id="TIGR04326">
    <property type="entry name" value="O_ant_LIC13510"/>
    <property type="match status" value="1"/>
</dbReference>
<evidence type="ECO:0000313" key="2">
    <source>
        <dbReference type="Proteomes" id="UP000292919"/>
    </source>
</evidence>
<protein>
    <submittedName>
        <fullName evidence="1">Uncharacterized protein</fullName>
    </submittedName>
</protein>
<dbReference type="EMBL" id="SIXC01000002">
    <property type="protein sequence ID" value="TBH81417.1"/>
    <property type="molecule type" value="Genomic_DNA"/>
</dbReference>
<dbReference type="Proteomes" id="UP000292919">
    <property type="component" value="Unassembled WGS sequence"/>
</dbReference>